<sequence length="123" mass="13868">MRVWSSLGTHRVARIATCSVCERQTNVSKPASRHTLGSDLARVDAHRIKPHEYKELPELTDEMLGRAVINKGGRPKSENPRQLISIRLPVEVIEKWRATGPGWQTRMAEHLARIPTPRSKSTA</sequence>
<dbReference type="InterPro" id="IPR025528">
    <property type="entry name" value="BrnA_antitoxin"/>
</dbReference>
<dbReference type="Proteomes" id="UP000017184">
    <property type="component" value="Chromosome"/>
</dbReference>
<gene>
    <name evidence="1" type="ORF">Cenrod_2422</name>
</gene>
<dbReference type="HOGENOM" id="CLU_140900_0_1_4"/>
<dbReference type="Pfam" id="PF14384">
    <property type="entry name" value="BrnA_antitoxin"/>
    <property type="match status" value="1"/>
</dbReference>
<dbReference type="OrthoDB" id="9796641at2"/>
<organism evidence="1 2">
    <name type="scientific">Candidatus Symbiobacter mobilis CR</name>
    <dbReference type="NCBI Taxonomy" id="946483"/>
    <lineage>
        <taxon>Bacteria</taxon>
        <taxon>Pseudomonadati</taxon>
        <taxon>Pseudomonadota</taxon>
        <taxon>Betaproteobacteria</taxon>
        <taxon>Burkholderiales</taxon>
        <taxon>Comamonadaceae</taxon>
    </lineage>
</organism>
<accession>U5NAZ1</accession>
<dbReference type="AlphaFoldDB" id="U5NAZ1"/>
<dbReference type="EMBL" id="CP004885">
    <property type="protein sequence ID" value="AGX88480.1"/>
    <property type="molecule type" value="Genomic_DNA"/>
</dbReference>
<proteinExistence type="predicted"/>
<name>U5NAZ1_9BURK</name>
<evidence type="ECO:0000313" key="2">
    <source>
        <dbReference type="Proteomes" id="UP000017184"/>
    </source>
</evidence>
<dbReference type="eggNOG" id="COG3514">
    <property type="taxonomic scope" value="Bacteria"/>
</dbReference>
<reference evidence="1 2" key="1">
    <citation type="journal article" date="2013" name="Genome Biol.">
        <title>Genomic analysis reveals key aspects of prokaryotic symbiosis in the phototrophic consortium "Chlorochromatium aggregatum".</title>
        <authorList>
            <person name="Liu Z."/>
            <person name="Muller J."/>
            <person name="Li T."/>
            <person name="Alvey R.M."/>
            <person name="Vogl K."/>
            <person name="Frigaard N.U."/>
            <person name="Rockwell N.C."/>
            <person name="Boyd E.S."/>
            <person name="Tomsho L.P."/>
            <person name="Schuster S.C."/>
            <person name="Henke P."/>
            <person name="Rohde M."/>
            <person name="Overmann J."/>
            <person name="Bryant D.A."/>
        </authorList>
    </citation>
    <scope>NUCLEOTIDE SEQUENCE [LARGE SCALE GENOMIC DNA]</scope>
    <source>
        <strain evidence="1">CR</strain>
    </source>
</reference>
<keyword evidence="2" id="KW-1185">Reference proteome</keyword>
<dbReference type="KEGG" id="cbx:Cenrod_2422"/>
<evidence type="ECO:0000313" key="1">
    <source>
        <dbReference type="EMBL" id="AGX88480.1"/>
    </source>
</evidence>
<dbReference type="STRING" id="946483.Cenrod_2422"/>
<protein>
    <recommendedName>
        <fullName evidence="3">BrnA antitoxin family protein</fullName>
    </recommendedName>
</protein>
<evidence type="ECO:0008006" key="3">
    <source>
        <dbReference type="Google" id="ProtNLM"/>
    </source>
</evidence>